<name>A0AAV2TYA5_CALDB</name>
<feature type="compositionally biased region" description="Polar residues" evidence="10">
    <location>
        <begin position="110"/>
        <end position="131"/>
    </location>
</feature>
<feature type="domain" description="LIM zinc-binding" evidence="11">
    <location>
        <begin position="451"/>
        <end position="508"/>
    </location>
</feature>
<evidence type="ECO:0000256" key="2">
    <source>
        <dbReference type="ARBA" id="ARBA00004496"/>
    </source>
</evidence>
<feature type="compositionally biased region" description="Polar residues" evidence="10">
    <location>
        <begin position="53"/>
        <end position="69"/>
    </location>
</feature>
<evidence type="ECO:0000256" key="7">
    <source>
        <dbReference type="ARBA" id="ARBA00022949"/>
    </source>
</evidence>
<dbReference type="GO" id="GO:0031941">
    <property type="term" value="C:filamentous actin"/>
    <property type="evidence" value="ECO:0007669"/>
    <property type="project" value="TreeGrafter"/>
</dbReference>
<evidence type="ECO:0000256" key="3">
    <source>
        <dbReference type="ARBA" id="ARBA00022490"/>
    </source>
</evidence>
<keyword evidence="7" id="KW-0965">Cell junction</keyword>
<sequence length="508" mass="55901">MDNLDALLNDLHQTNVEILKRNQTSSPFQDYVNTREQSSPKLLETEIDAVPSAPSTASHSANAPTSFSSDLPAGQGKNLRDLDEMLYSLDHPEYSSEFSESLLYSPVRSEVSQNVQSPSSSERTVSQSMATESVDYGEEAGPSPETKLAAEHAAKQLDDLLISLGEIKLKQQNSSSKSATPTAPKNGDVFQLHSSQIDSVSTTRHTNGGDSGGRLRREYARHEVAPTTPQTSDLGQNGKSNEVNEPRHALSTMLNNLSSELAQKGAITSPKGVCCACNKPIVGMLISAMERDWHPDHFTCAGCGTCLVRSDFYERDNQPYCMQCHANLFSPKCAYCGEAILDKCVIALGRAWHPGHFFCSACHQSFTGNSTVHEQANKAYCSNCYLNHFGTRCAGCQQPIADSYITALDLPWHRNCFVCQDCGKQLTGSSFHEVDGYPYCEAHFYKRRGLLCASCAQPITGRCVNALGRRYHPEHFVCSYCLNPLQTGTFKEHANKSYCHQCFNQLFG</sequence>
<feature type="region of interest" description="Disordered" evidence="10">
    <location>
        <begin position="223"/>
        <end position="243"/>
    </location>
</feature>
<keyword evidence="3" id="KW-0963">Cytoplasm</keyword>
<protein>
    <recommendedName>
        <fullName evidence="11">LIM zinc-binding domain-containing protein</fullName>
    </recommendedName>
</protein>
<dbReference type="GO" id="GO:0030018">
    <property type="term" value="C:Z disc"/>
    <property type="evidence" value="ECO:0007669"/>
    <property type="project" value="TreeGrafter"/>
</dbReference>
<evidence type="ECO:0000256" key="4">
    <source>
        <dbReference type="ARBA" id="ARBA00022723"/>
    </source>
</evidence>
<dbReference type="FunFam" id="2.10.110.10:FF:000009">
    <property type="entry name" value="Paxillin isoform 1"/>
    <property type="match status" value="3"/>
</dbReference>
<feature type="region of interest" description="Disordered" evidence="10">
    <location>
        <begin position="51"/>
        <end position="76"/>
    </location>
</feature>
<dbReference type="SMART" id="SM00132">
    <property type="entry name" value="LIM"/>
    <property type="match status" value="4"/>
</dbReference>
<feature type="domain" description="LIM zinc-binding" evidence="11">
    <location>
        <begin position="391"/>
        <end position="450"/>
    </location>
</feature>
<dbReference type="GO" id="GO:0030036">
    <property type="term" value="P:actin cytoskeleton organization"/>
    <property type="evidence" value="ECO:0007669"/>
    <property type="project" value="TreeGrafter"/>
</dbReference>
<keyword evidence="6 9" id="KW-0862">Zinc</keyword>
<dbReference type="Pfam" id="PF00412">
    <property type="entry name" value="LIM"/>
    <property type="match status" value="4"/>
</dbReference>
<dbReference type="GO" id="GO:0001725">
    <property type="term" value="C:stress fiber"/>
    <property type="evidence" value="ECO:0007669"/>
    <property type="project" value="TreeGrafter"/>
</dbReference>
<keyword evidence="4 9" id="KW-0479">Metal-binding</keyword>
<feature type="compositionally biased region" description="Polar residues" evidence="10">
    <location>
        <begin position="195"/>
        <end position="208"/>
    </location>
</feature>
<reference evidence="12" key="1">
    <citation type="submission" date="2024-06" db="EMBL/GenBank/DDBJ databases">
        <authorList>
            <person name="Liu X."/>
            <person name="Lenzi L."/>
            <person name="Haldenby T S."/>
            <person name="Uol C."/>
        </authorList>
    </citation>
    <scope>NUCLEOTIDE SEQUENCE</scope>
</reference>
<evidence type="ECO:0000256" key="9">
    <source>
        <dbReference type="PROSITE-ProRule" id="PRU00125"/>
    </source>
</evidence>
<proteinExistence type="predicted"/>
<dbReference type="GO" id="GO:0003779">
    <property type="term" value="F:actin binding"/>
    <property type="evidence" value="ECO:0007669"/>
    <property type="project" value="TreeGrafter"/>
</dbReference>
<evidence type="ECO:0000256" key="8">
    <source>
        <dbReference type="ARBA" id="ARBA00023038"/>
    </source>
</evidence>
<dbReference type="PROSITE" id="PS00478">
    <property type="entry name" value="LIM_DOMAIN_1"/>
    <property type="match status" value="2"/>
</dbReference>
<dbReference type="GO" id="GO:0007507">
    <property type="term" value="P:heart development"/>
    <property type="evidence" value="ECO:0007669"/>
    <property type="project" value="TreeGrafter"/>
</dbReference>
<evidence type="ECO:0000256" key="5">
    <source>
        <dbReference type="ARBA" id="ARBA00022737"/>
    </source>
</evidence>
<evidence type="ECO:0000256" key="1">
    <source>
        <dbReference type="ARBA" id="ARBA00004282"/>
    </source>
</evidence>
<accession>A0AAV2TYA5</accession>
<dbReference type="GO" id="GO:0005912">
    <property type="term" value="C:adherens junction"/>
    <property type="evidence" value="ECO:0007669"/>
    <property type="project" value="TreeGrafter"/>
</dbReference>
<dbReference type="Gene3D" id="2.10.110.10">
    <property type="entry name" value="Cysteine Rich Protein"/>
    <property type="match status" value="4"/>
</dbReference>
<feature type="region of interest" description="Disordered" evidence="10">
    <location>
        <begin position="110"/>
        <end position="144"/>
    </location>
</feature>
<dbReference type="PANTHER" id="PTHR24214:SF62">
    <property type="entry name" value="LEUPAXIN"/>
    <property type="match status" value="1"/>
</dbReference>
<keyword evidence="5" id="KW-0677">Repeat</keyword>
<dbReference type="PROSITE" id="PS50023">
    <property type="entry name" value="LIM_DOMAIN_2"/>
    <property type="match status" value="3"/>
</dbReference>
<evidence type="ECO:0000256" key="10">
    <source>
        <dbReference type="SAM" id="MobiDB-lite"/>
    </source>
</evidence>
<feature type="compositionally biased region" description="Polar residues" evidence="10">
    <location>
        <begin position="227"/>
        <end position="241"/>
    </location>
</feature>
<evidence type="ECO:0000259" key="11">
    <source>
        <dbReference type="PROSITE" id="PS50023"/>
    </source>
</evidence>
<dbReference type="SUPFAM" id="SSF57716">
    <property type="entry name" value="Glucocorticoid receptor-like (DNA-binding domain)"/>
    <property type="match status" value="5"/>
</dbReference>
<dbReference type="InterPro" id="IPR050604">
    <property type="entry name" value="PDZ-LIM_domain"/>
</dbReference>
<dbReference type="PANTHER" id="PTHR24214">
    <property type="entry name" value="PDZ AND LIM DOMAIN PROTEIN ZASP"/>
    <property type="match status" value="1"/>
</dbReference>
<comment type="caution">
    <text evidence="12">The sequence shown here is derived from an EMBL/GenBank/DDBJ whole genome shotgun (WGS) entry which is preliminary data.</text>
</comment>
<dbReference type="GO" id="GO:0061061">
    <property type="term" value="P:muscle structure development"/>
    <property type="evidence" value="ECO:0007669"/>
    <property type="project" value="TreeGrafter"/>
</dbReference>
<dbReference type="AlphaFoldDB" id="A0AAV2TYA5"/>
<feature type="domain" description="LIM zinc-binding" evidence="11">
    <location>
        <begin position="272"/>
        <end position="331"/>
    </location>
</feature>
<evidence type="ECO:0000256" key="6">
    <source>
        <dbReference type="ARBA" id="ARBA00022833"/>
    </source>
</evidence>
<dbReference type="Proteomes" id="UP001497525">
    <property type="component" value="Unassembled WGS sequence"/>
</dbReference>
<dbReference type="CDD" id="cd09412">
    <property type="entry name" value="LIM4_Leupaxin"/>
    <property type="match status" value="1"/>
</dbReference>
<dbReference type="GO" id="GO:0051371">
    <property type="term" value="F:muscle alpha-actinin binding"/>
    <property type="evidence" value="ECO:0007669"/>
    <property type="project" value="TreeGrafter"/>
</dbReference>
<comment type="subcellular location">
    <subcellularLocation>
        <location evidence="1">Cell junction</location>
    </subcellularLocation>
    <subcellularLocation>
        <location evidence="2">Cytoplasm</location>
    </subcellularLocation>
</comment>
<dbReference type="EMBL" id="CAXLJL010000933">
    <property type="protein sequence ID" value="CAL5141837.1"/>
    <property type="molecule type" value="Genomic_DNA"/>
</dbReference>
<evidence type="ECO:0000313" key="12">
    <source>
        <dbReference type="EMBL" id="CAL5141837.1"/>
    </source>
</evidence>
<gene>
    <name evidence="12" type="ORF">CDAUBV1_LOCUS17141</name>
</gene>
<organism evidence="12 13">
    <name type="scientific">Calicophoron daubneyi</name>
    <name type="common">Rumen fluke</name>
    <name type="synonym">Paramphistomum daubneyi</name>
    <dbReference type="NCBI Taxonomy" id="300641"/>
    <lineage>
        <taxon>Eukaryota</taxon>
        <taxon>Metazoa</taxon>
        <taxon>Spiralia</taxon>
        <taxon>Lophotrochozoa</taxon>
        <taxon>Platyhelminthes</taxon>
        <taxon>Trematoda</taxon>
        <taxon>Digenea</taxon>
        <taxon>Plagiorchiida</taxon>
        <taxon>Pronocephalata</taxon>
        <taxon>Paramphistomoidea</taxon>
        <taxon>Paramphistomidae</taxon>
        <taxon>Calicophoron</taxon>
    </lineage>
</organism>
<keyword evidence="8 9" id="KW-0440">LIM domain</keyword>
<dbReference type="FunFam" id="2.10.110.10:FF:000018">
    <property type="entry name" value="Paxillin isoform 1"/>
    <property type="match status" value="1"/>
</dbReference>
<feature type="region of interest" description="Disordered" evidence="10">
    <location>
        <begin position="195"/>
        <end position="214"/>
    </location>
</feature>
<evidence type="ECO:0000313" key="13">
    <source>
        <dbReference type="Proteomes" id="UP001497525"/>
    </source>
</evidence>
<dbReference type="GO" id="GO:0046872">
    <property type="term" value="F:metal ion binding"/>
    <property type="evidence" value="ECO:0007669"/>
    <property type="project" value="UniProtKB-KW"/>
</dbReference>
<dbReference type="InterPro" id="IPR001781">
    <property type="entry name" value="Znf_LIM"/>
</dbReference>